<gene>
    <name evidence="1" type="ORF">GCM10011320_18160</name>
</gene>
<dbReference type="InterPro" id="IPR027417">
    <property type="entry name" value="P-loop_NTPase"/>
</dbReference>
<proteinExistence type="predicted"/>
<evidence type="ECO:0000313" key="1">
    <source>
        <dbReference type="EMBL" id="GGJ11477.1"/>
    </source>
</evidence>
<reference evidence="1" key="2">
    <citation type="submission" date="2020-09" db="EMBL/GenBank/DDBJ databases">
        <authorList>
            <person name="Sun Q."/>
            <person name="Zhou Y."/>
        </authorList>
    </citation>
    <scope>NUCLEOTIDE SEQUENCE</scope>
    <source>
        <strain evidence="1">CGMCC 1.3617</strain>
    </source>
</reference>
<dbReference type="Proteomes" id="UP000661507">
    <property type="component" value="Unassembled WGS sequence"/>
</dbReference>
<protein>
    <recommendedName>
        <fullName evidence="3">Sulfotransferase family protein</fullName>
    </recommendedName>
</protein>
<dbReference type="Gene3D" id="3.40.50.300">
    <property type="entry name" value="P-loop containing nucleotide triphosphate hydrolases"/>
    <property type="match status" value="1"/>
</dbReference>
<dbReference type="SUPFAM" id="SSF52540">
    <property type="entry name" value="P-loop containing nucleoside triphosphate hydrolases"/>
    <property type="match status" value="1"/>
</dbReference>
<keyword evidence="2" id="KW-1185">Reference proteome</keyword>
<dbReference type="AlphaFoldDB" id="A0A917KGH1"/>
<name>A0A917KGH1_9PROT</name>
<evidence type="ECO:0000313" key="2">
    <source>
        <dbReference type="Proteomes" id="UP000661507"/>
    </source>
</evidence>
<comment type="caution">
    <text evidence="1">The sequence shown here is derived from an EMBL/GenBank/DDBJ whole genome shotgun (WGS) entry which is preliminary data.</text>
</comment>
<accession>A0A917KGH1</accession>
<evidence type="ECO:0008006" key="3">
    <source>
        <dbReference type="Google" id="ProtNLM"/>
    </source>
</evidence>
<dbReference type="RefSeq" id="WP_188966726.1">
    <property type="nucleotide sequence ID" value="NZ_BMKW01000004.1"/>
</dbReference>
<organism evidence="1 2">
    <name type="scientific">Neoroseomonas lacus</name>
    <dbReference type="NCBI Taxonomy" id="287609"/>
    <lineage>
        <taxon>Bacteria</taxon>
        <taxon>Pseudomonadati</taxon>
        <taxon>Pseudomonadota</taxon>
        <taxon>Alphaproteobacteria</taxon>
        <taxon>Acetobacterales</taxon>
        <taxon>Acetobacteraceae</taxon>
        <taxon>Neoroseomonas</taxon>
    </lineage>
</organism>
<sequence length="209" mass="22795">MIWSSRRGFCFIHIPKTGGTTVTAAYEPHMLFDDVVLGGTLLGEALQSRYRDRFGVHKHSGARAVMSAAGPEAFAAAFSFALLRHPVDRMTSLYRWLRGSPKSSHPLHAPALALDFGDFVRLARDHFPTQAAHVKAADGRIAVTRLYRFEDLTQAWAEVSARLGIEATLGHRNASRDAPVEVSAAARAAVEAVYAEDLALHRAIPPLQG</sequence>
<dbReference type="EMBL" id="BMKW01000004">
    <property type="protein sequence ID" value="GGJ11477.1"/>
    <property type="molecule type" value="Genomic_DNA"/>
</dbReference>
<reference evidence="1" key="1">
    <citation type="journal article" date="2014" name="Int. J. Syst. Evol. Microbiol.">
        <title>Complete genome sequence of Corynebacterium casei LMG S-19264T (=DSM 44701T), isolated from a smear-ripened cheese.</title>
        <authorList>
            <consortium name="US DOE Joint Genome Institute (JGI-PGF)"/>
            <person name="Walter F."/>
            <person name="Albersmeier A."/>
            <person name="Kalinowski J."/>
            <person name="Ruckert C."/>
        </authorList>
    </citation>
    <scope>NUCLEOTIDE SEQUENCE</scope>
    <source>
        <strain evidence="1">CGMCC 1.3617</strain>
    </source>
</reference>